<feature type="signal peptide" evidence="1">
    <location>
        <begin position="1"/>
        <end position="22"/>
    </location>
</feature>
<dbReference type="EMBL" id="GACR01000073">
    <property type="protein sequence ID" value="JAA74388.1"/>
    <property type="molecule type" value="mRNA"/>
</dbReference>
<reference evidence="2" key="1">
    <citation type="journal article" date="2013" name="BMC Genomics">
        <title>Antennal transcriptome analysis of the chemosensory gene families in the tree killing bark beetles, Ips typographus and Dendroctonus ponderosae (Coleoptera: Curculionidae: Scolytinae).</title>
        <authorList>
            <person name="Andersson M.N."/>
            <person name="Grosse-Wilde E."/>
            <person name="Keeling C.I."/>
            <person name="Bengtsson J.M."/>
            <person name="Yuen M.M."/>
            <person name="Li M."/>
            <person name="Hillbur Y."/>
            <person name="Bohlmann J."/>
            <person name="Hansson B.S."/>
            <person name="Schlyter F."/>
        </authorList>
    </citation>
    <scope>NUCLEOTIDE SEQUENCE</scope>
</reference>
<accession>M3TYY4</accession>
<dbReference type="AlphaFoldDB" id="M3TYY4"/>
<evidence type="ECO:0000256" key="1">
    <source>
        <dbReference type="SAM" id="SignalP"/>
    </source>
</evidence>
<organism evidence="2">
    <name type="scientific">Ips typographus</name>
    <name type="common">European spruce bark beetle</name>
    <dbReference type="NCBI Taxonomy" id="55986"/>
    <lineage>
        <taxon>Eukaryota</taxon>
        <taxon>Metazoa</taxon>
        <taxon>Ecdysozoa</taxon>
        <taxon>Arthropoda</taxon>
        <taxon>Hexapoda</taxon>
        <taxon>Insecta</taxon>
        <taxon>Pterygota</taxon>
        <taxon>Neoptera</taxon>
        <taxon>Endopterygota</taxon>
        <taxon>Coleoptera</taxon>
        <taxon>Polyphaga</taxon>
        <taxon>Cucujiformia</taxon>
        <taxon>Curculionidae</taxon>
        <taxon>Scolytinae</taxon>
        <taxon>Ips</taxon>
    </lineage>
</organism>
<gene>
    <name evidence="2" type="primary">ItypOBP9</name>
</gene>
<name>M3TYY4_IPSTY</name>
<sequence length="97" mass="11466">MTKLQIVLLLTTLMGSFNIITGEKKCNSSNCMYDRMLETVGKEFIEQCFKETGVTPEDIRSVMEQNGYGEKQIVFPKMLDKENWYFGKRWSNQYRLY</sequence>
<feature type="chain" id="PRO_5004040229" evidence="1">
    <location>
        <begin position="23"/>
        <end position="97"/>
    </location>
</feature>
<protein>
    <submittedName>
        <fullName evidence="2">Odorant binding protein 9</fullName>
    </submittedName>
</protein>
<proteinExistence type="evidence at transcript level"/>
<evidence type="ECO:0000313" key="2">
    <source>
        <dbReference type="EMBL" id="JAA74388.1"/>
    </source>
</evidence>
<keyword evidence="1" id="KW-0732">Signal</keyword>